<evidence type="ECO:0008006" key="4">
    <source>
        <dbReference type="Google" id="ProtNLM"/>
    </source>
</evidence>
<evidence type="ECO:0000256" key="1">
    <source>
        <dbReference type="SAM" id="SignalP"/>
    </source>
</evidence>
<dbReference type="AlphaFoldDB" id="A0A0A6P4J8"/>
<dbReference type="Proteomes" id="UP000030428">
    <property type="component" value="Unassembled WGS sequence"/>
</dbReference>
<keyword evidence="3" id="KW-1185">Reference proteome</keyword>
<evidence type="ECO:0000313" key="3">
    <source>
        <dbReference type="Proteomes" id="UP000030428"/>
    </source>
</evidence>
<reference evidence="2 3" key="1">
    <citation type="journal article" date="2016" name="Front. Microbiol.">
        <title>Single-Cell (Meta-)Genomics of a Dimorphic Candidatus Thiomargarita nelsonii Reveals Genomic Plasticity.</title>
        <authorList>
            <person name="Flood B.E."/>
            <person name="Fliss P."/>
            <person name="Jones D.S."/>
            <person name="Dick G.J."/>
            <person name="Jain S."/>
            <person name="Kaster A.K."/>
            <person name="Winkel M."/>
            <person name="Mussmann M."/>
            <person name="Bailey J."/>
        </authorList>
    </citation>
    <scope>NUCLEOTIDE SEQUENCE [LARGE SCALE GENOMIC DNA]</scope>
    <source>
        <strain evidence="2">Hydrate Ridge</strain>
    </source>
</reference>
<gene>
    <name evidence="2" type="ORF">PN36_00665</name>
</gene>
<accession>A0A0A6P4J8</accession>
<comment type="caution">
    <text evidence="2">The sequence shown here is derived from an EMBL/GenBank/DDBJ whole genome shotgun (WGS) entry which is preliminary data.</text>
</comment>
<feature type="chain" id="PRO_5007387786" description="Secreted protein" evidence="1">
    <location>
        <begin position="19"/>
        <end position="178"/>
    </location>
</feature>
<evidence type="ECO:0000313" key="2">
    <source>
        <dbReference type="EMBL" id="KHD09320.1"/>
    </source>
</evidence>
<sequence length="178" mass="18491">MRMLVLLMLTIFSIAAYADGSARYQERKSAAQAEAMRNTAATGYERLNVQESHGRKIVTGVMVNRMSTVGEGESSGNSLEFNNEGSVYVNVKMKNSGTVTANDSETSTASGNKISVQNANGVVRINADMENRGDVTAIGNSDANAAGNRIVVQGAGGNVSITGRAENSGAITANSGGH</sequence>
<organism evidence="2 3">
    <name type="scientific">Candidatus Thiomargarita nelsonii</name>
    <dbReference type="NCBI Taxonomy" id="1003181"/>
    <lineage>
        <taxon>Bacteria</taxon>
        <taxon>Pseudomonadati</taxon>
        <taxon>Pseudomonadota</taxon>
        <taxon>Gammaproteobacteria</taxon>
        <taxon>Thiotrichales</taxon>
        <taxon>Thiotrichaceae</taxon>
        <taxon>Thiomargarita</taxon>
    </lineage>
</organism>
<protein>
    <recommendedName>
        <fullName evidence="4">Secreted protein</fullName>
    </recommendedName>
</protein>
<dbReference type="EMBL" id="JSZA02000002">
    <property type="protein sequence ID" value="KHD09320.1"/>
    <property type="molecule type" value="Genomic_DNA"/>
</dbReference>
<feature type="signal peptide" evidence="1">
    <location>
        <begin position="1"/>
        <end position="18"/>
    </location>
</feature>
<keyword evidence="1" id="KW-0732">Signal</keyword>
<proteinExistence type="predicted"/>
<name>A0A0A6P4J8_9GAMM</name>